<feature type="transmembrane region" description="Helical" evidence="1">
    <location>
        <begin position="100"/>
        <end position="127"/>
    </location>
</feature>
<evidence type="ECO:0000313" key="2">
    <source>
        <dbReference type="EMBL" id="KAF6358448.1"/>
    </source>
</evidence>
<organism evidence="2 3">
    <name type="scientific">Pipistrellus kuhlii</name>
    <name type="common">Kuhl's pipistrelle</name>
    <dbReference type="NCBI Taxonomy" id="59472"/>
    <lineage>
        <taxon>Eukaryota</taxon>
        <taxon>Metazoa</taxon>
        <taxon>Chordata</taxon>
        <taxon>Craniata</taxon>
        <taxon>Vertebrata</taxon>
        <taxon>Euteleostomi</taxon>
        <taxon>Mammalia</taxon>
        <taxon>Eutheria</taxon>
        <taxon>Laurasiatheria</taxon>
        <taxon>Chiroptera</taxon>
        <taxon>Yangochiroptera</taxon>
        <taxon>Vespertilionidae</taxon>
        <taxon>Pipistrellus</taxon>
    </lineage>
</organism>
<accession>A0A7J7Y9D9</accession>
<evidence type="ECO:0000256" key="1">
    <source>
        <dbReference type="SAM" id="Phobius"/>
    </source>
</evidence>
<proteinExistence type="predicted"/>
<dbReference type="AlphaFoldDB" id="A0A7J7Y9D9"/>
<gene>
    <name evidence="2" type="ORF">mPipKuh1_010276</name>
</gene>
<feature type="transmembrane region" description="Helical" evidence="1">
    <location>
        <begin position="20"/>
        <end position="48"/>
    </location>
</feature>
<keyword evidence="1" id="KW-0472">Membrane</keyword>
<protein>
    <submittedName>
        <fullName evidence="2">Uncharacterized protein</fullName>
    </submittedName>
</protein>
<evidence type="ECO:0000313" key="3">
    <source>
        <dbReference type="Proteomes" id="UP000558488"/>
    </source>
</evidence>
<keyword evidence="1" id="KW-0812">Transmembrane</keyword>
<sequence>MYHSFLIQSFTDGHLGCFQMLAIVNCVAMNIGVHISFLIGVSSFLGYIPRSEIIGSNGSFIFSFLMKLHTILHSGCTSLHSHQQCTRVPFSPHLHQHLSFIDLLMIAILTGVRWYRIVVFICISWIISDFKDVFMCLLVFLLSSFEKILLIGSFIFLLLSCISCL</sequence>
<reference evidence="2 3" key="1">
    <citation type="journal article" date="2020" name="Nature">
        <title>Six reference-quality genomes reveal evolution of bat adaptations.</title>
        <authorList>
            <person name="Jebb D."/>
            <person name="Huang Z."/>
            <person name="Pippel M."/>
            <person name="Hughes G.M."/>
            <person name="Lavrichenko K."/>
            <person name="Devanna P."/>
            <person name="Winkler S."/>
            <person name="Jermiin L.S."/>
            <person name="Skirmuntt E.C."/>
            <person name="Katzourakis A."/>
            <person name="Burkitt-Gray L."/>
            <person name="Ray D.A."/>
            <person name="Sullivan K.A.M."/>
            <person name="Roscito J.G."/>
            <person name="Kirilenko B.M."/>
            <person name="Davalos L.M."/>
            <person name="Corthals A.P."/>
            <person name="Power M.L."/>
            <person name="Jones G."/>
            <person name="Ransome R.D."/>
            <person name="Dechmann D.K.N."/>
            <person name="Locatelli A.G."/>
            <person name="Puechmaille S.J."/>
            <person name="Fedrigo O."/>
            <person name="Jarvis E.D."/>
            <person name="Hiller M."/>
            <person name="Vernes S.C."/>
            <person name="Myers E.W."/>
            <person name="Teeling E.C."/>
        </authorList>
    </citation>
    <scope>NUCLEOTIDE SEQUENCE [LARGE SCALE GENOMIC DNA]</scope>
    <source>
        <strain evidence="2">MPipKuh1</strain>
        <tissue evidence="2">Flight muscle</tissue>
    </source>
</reference>
<dbReference type="Proteomes" id="UP000558488">
    <property type="component" value="Unassembled WGS sequence"/>
</dbReference>
<comment type="caution">
    <text evidence="2">The sequence shown here is derived from an EMBL/GenBank/DDBJ whole genome shotgun (WGS) entry which is preliminary data.</text>
</comment>
<feature type="transmembrane region" description="Helical" evidence="1">
    <location>
        <begin position="134"/>
        <end position="159"/>
    </location>
</feature>
<keyword evidence="3" id="KW-1185">Reference proteome</keyword>
<dbReference type="EMBL" id="JACAGB010000006">
    <property type="protein sequence ID" value="KAF6358448.1"/>
    <property type="molecule type" value="Genomic_DNA"/>
</dbReference>
<name>A0A7J7Y9D9_PIPKU</name>
<keyword evidence="1" id="KW-1133">Transmembrane helix</keyword>